<evidence type="ECO:0000259" key="3">
    <source>
        <dbReference type="Pfam" id="PF01732"/>
    </source>
</evidence>
<dbReference type="EMBL" id="JAUSWP010000007">
    <property type="protein sequence ID" value="MDQ0568044.1"/>
    <property type="molecule type" value="Genomic_DNA"/>
</dbReference>
<feature type="compositionally biased region" description="Low complexity" evidence="1">
    <location>
        <begin position="40"/>
        <end position="54"/>
    </location>
</feature>
<feature type="domain" description="DUF31" evidence="3">
    <location>
        <begin position="331"/>
        <end position="690"/>
    </location>
</feature>
<evidence type="ECO:0000256" key="2">
    <source>
        <dbReference type="SAM" id="SignalP"/>
    </source>
</evidence>
<keyword evidence="5" id="KW-1185">Reference proteome</keyword>
<keyword evidence="2" id="KW-0732">Signal</keyword>
<proteinExistence type="predicted"/>
<dbReference type="RefSeq" id="WP_307445360.1">
    <property type="nucleotide sequence ID" value="NZ_JAUSWP010000007.1"/>
</dbReference>
<name>A0ABU0NF33_9MOLU</name>
<dbReference type="PROSITE" id="PS51257">
    <property type="entry name" value="PROKAR_LIPOPROTEIN"/>
    <property type="match status" value="1"/>
</dbReference>
<feature type="chain" id="PRO_5045174646" description="DUF31 domain-containing protein" evidence="2">
    <location>
        <begin position="24"/>
        <end position="740"/>
    </location>
</feature>
<dbReference type="Proteomes" id="UP001236620">
    <property type="component" value="Unassembled WGS sequence"/>
</dbReference>
<sequence length="740" mass="85707">MARKILKVNFLLGLLLTTTPLFVSSCAVKHEDKKDDKNDNPNNNGPNNTPNDSNGDQRDENNNKPGDSNGDERDDNKPDNPSEHNKPDDSDNNKPNETDEPAKPLIPSININNLEYRENVTYNTKEHPLYFAEKHLFNLDELFSLSARDIIFKTPKLKTTEHNLKQWFKNGNHGNAVDFTFSSSDEKVNNDFFEFVKEIGEYGNYGDSEKQKTEFYYPKVPLKAITKPKYLSNFKDNELANIKEIQINDINKIIENNPFGFLPSNLSQLFYYSNFDSLQKQFNLNEQITEIKSNFDDKKGEFELLIYTKNSNRYYFKTDYEKSNQLKRDIDFYQYIYDRSFTLSIRTKTWDADKDSLGRTTGYRLKNLQNSGTFWVLDRVVNDQDEKNWELLVATNIHVFDLSKTFDKSIFDFGRNEKEVLKQWNDNLPGFWENSRDDKSERKNIFIKGTRGIDEKLDVDFKTVDTKQLDPVFDIYNQYLDAPYFYSRQNASGISGKRNDDPDNFFNSKDSNGLYSTNNAGADFLVLKVKIPKSNLKNILPKLDSVIGTDKEKDFYINYKAEKFSPIKSWFYAGYPLEKQKDENEDINFREIKSQGGVISTQQRAYNPINLRSLWVKYDKDLNEDSNSLNENYKKYENPFIKNEHGMKLNIWNQHSTLYSNIENNEQGLPGGSSGSMAIDSSFNLIGINYSLSKDEASGKTTNGINLMQSSSENGINLISELIKKLQLDNFNTVKLNPKK</sequence>
<feature type="compositionally biased region" description="Basic and acidic residues" evidence="1">
    <location>
        <begin position="70"/>
        <end position="102"/>
    </location>
</feature>
<gene>
    <name evidence="4" type="ORF">J2Z63_000692</name>
</gene>
<feature type="compositionally biased region" description="Basic and acidic residues" evidence="1">
    <location>
        <begin position="30"/>
        <end position="39"/>
    </location>
</feature>
<comment type="caution">
    <text evidence="4">The sequence shown here is derived from an EMBL/GenBank/DDBJ whole genome shotgun (WGS) entry which is preliminary data.</text>
</comment>
<dbReference type="NCBIfam" id="NF045843">
    <property type="entry name" value="MAG2960_Ser_prot"/>
    <property type="match status" value="1"/>
</dbReference>
<evidence type="ECO:0000256" key="1">
    <source>
        <dbReference type="SAM" id="MobiDB-lite"/>
    </source>
</evidence>
<evidence type="ECO:0000313" key="4">
    <source>
        <dbReference type="EMBL" id="MDQ0568044.1"/>
    </source>
</evidence>
<dbReference type="Pfam" id="PF01732">
    <property type="entry name" value="Mycop_pep_DUF31"/>
    <property type="match status" value="1"/>
</dbReference>
<reference evidence="4" key="1">
    <citation type="submission" date="2023-07" db="EMBL/GenBank/DDBJ databases">
        <title>Genomic Encyclopedia of Type Strains, Phase IV (KMG-IV): sequencing the most valuable type-strain genomes for metagenomic binning, comparative biology and taxonomic classification.</title>
        <authorList>
            <person name="Goeker M."/>
        </authorList>
    </citation>
    <scope>NUCLEOTIDE SEQUENCE [LARGE SCALE GENOMIC DNA]</scope>
    <source>
        <strain evidence="4">DSM 22019</strain>
    </source>
</reference>
<accession>A0ABU0NF33</accession>
<organism evidence="4 5">
    <name type="scientific">Mycoplasma yeatsii</name>
    <dbReference type="NCBI Taxonomy" id="51365"/>
    <lineage>
        <taxon>Bacteria</taxon>
        <taxon>Bacillati</taxon>
        <taxon>Mycoplasmatota</taxon>
        <taxon>Mollicutes</taxon>
        <taxon>Mycoplasmataceae</taxon>
        <taxon>Mycoplasma</taxon>
    </lineage>
</organism>
<evidence type="ECO:0000313" key="5">
    <source>
        <dbReference type="Proteomes" id="UP001236620"/>
    </source>
</evidence>
<protein>
    <recommendedName>
        <fullName evidence="3">DUF31 domain-containing protein</fullName>
    </recommendedName>
</protein>
<feature type="region of interest" description="Disordered" evidence="1">
    <location>
        <begin position="30"/>
        <end position="109"/>
    </location>
</feature>
<dbReference type="InterPro" id="IPR022382">
    <property type="entry name" value="Mycoplasma_peptidase_DUF31"/>
</dbReference>
<feature type="signal peptide" evidence="2">
    <location>
        <begin position="1"/>
        <end position="23"/>
    </location>
</feature>